<protein>
    <submittedName>
        <fullName evidence="2">PIR Superfamily Protein</fullName>
    </submittedName>
</protein>
<keyword evidence="1" id="KW-1133">Transmembrane helix</keyword>
<proteinExistence type="predicted"/>
<evidence type="ECO:0000256" key="1">
    <source>
        <dbReference type="SAM" id="Phobius"/>
    </source>
</evidence>
<name>A0A1A8XCC3_PLAOA</name>
<reference evidence="3" key="1">
    <citation type="submission" date="2016-05" db="EMBL/GenBank/DDBJ databases">
        <authorList>
            <person name="Naeem Raeece"/>
        </authorList>
    </citation>
    <scope>NUCLEOTIDE SEQUENCE [LARGE SCALE GENOMIC DNA]</scope>
</reference>
<dbReference type="VEuPathDB" id="PlasmoDB:PocGH01_00214400"/>
<evidence type="ECO:0000313" key="3">
    <source>
        <dbReference type="Proteomes" id="UP000078546"/>
    </source>
</evidence>
<dbReference type="Proteomes" id="UP000078546">
    <property type="component" value="Unassembled WGS sequence"/>
</dbReference>
<dbReference type="AlphaFoldDB" id="A0A1A8XCC3"/>
<accession>A0A1A8XCC3</accession>
<evidence type="ECO:0000313" key="2">
    <source>
        <dbReference type="EMBL" id="SBT02880.1"/>
    </source>
</evidence>
<dbReference type="InterPro" id="IPR008780">
    <property type="entry name" value="Plasmodium_Vir"/>
</dbReference>
<dbReference type="EMBL" id="FLQV01003832">
    <property type="protein sequence ID" value="SBT02880.1"/>
    <property type="molecule type" value="Genomic_DNA"/>
</dbReference>
<organism evidence="2 3">
    <name type="scientific">Plasmodium ovale curtisi</name>
    <dbReference type="NCBI Taxonomy" id="864141"/>
    <lineage>
        <taxon>Eukaryota</taxon>
        <taxon>Sar</taxon>
        <taxon>Alveolata</taxon>
        <taxon>Apicomplexa</taxon>
        <taxon>Aconoidasida</taxon>
        <taxon>Haemosporida</taxon>
        <taxon>Plasmodiidae</taxon>
        <taxon>Plasmodium</taxon>
        <taxon>Plasmodium (Plasmodium)</taxon>
    </lineage>
</organism>
<gene>
    <name evidence="2" type="ORF">POVCU1_081750</name>
</gene>
<keyword evidence="1" id="KW-0472">Membrane</keyword>
<sequence>MDDLEYIAGDDYYSSVNLFYKYKDEFNDVNTGTRGTNTYDVYCSHINTTYFTGNDFGDRCYKVAQYLDFIKKKDFEDIYDRCRYLNYLINSNNEYNNFSSYEISKLFEAYKYLASTLTICNSHIEHIKNGDVLQRITKLNNLYEALNNIEKSQTTQVQKICTYTEQFAKHYENSKDHCRNFGHPAFCGELEKIEQTFYHLMKSIDCPEATKILESLVQPGGHVTILVPCIILFAMSFFLYILYKFTPFGFWVNSRINNKKKILMNMSEVSSQLQKPTYEPFNMEKGKFHIKYHTHDNS</sequence>
<dbReference type="Pfam" id="PF05795">
    <property type="entry name" value="Plasmodium_Vir"/>
    <property type="match status" value="1"/>
</dbReference>
<feature type="transmembrane region" description="Helical" evidence="1">
    <location>
        <begin position="225"/>
        <end position="243"/>
    </location>
</feature>
<keyword evidence="1" id="KW-0812">Transmembrane</keyword>